<dbReference type="PANTHER" id="PTHR12631:SF10">
    <property type="entry name" value="BETA-XYLOSIDASE-LIKE PROTEIN-RELATED"/>
    <property type="match status" value="1"/>
</dbReference>
<dbReference type="Proteomes" id="UP001596203">
    <property type="component" value="Unassembled WGS sequence"/>
</dbReference>
<dbReference type="Gene3D" id="3.20.20.80">
    <property type="entry name" value="Glycosidases"/>
    <property type="match status" value="1"/>
</dbReference>
<organism evidence="2 3">
    <name type="scientific">Plantactinospora solaniradicis</name>
    <dbReference type="NCBI Taxonomy" id="1723736"/>
    <lineage>
        <taxon>Bacteria</taxon>
        <taxon>Bacillati</taxon>
        <taxon>Actinomycetota</taxon>
        <taxon>Actinomycetes</taxon>
        <taxon>Micromonosporales</taxon>
        <taxon>Micromonosporaceae</taxon>
        <taxon>Plantactinospora</taxon>
    </lineage>
</organism>
<dbReference type="InterPro" id="IPR017853">
    <property type="entry name" value="GH"/>
</dbReference>
<name>A0ABW1KF29_9ACTN</name>
<accession>A0ABW1KF29</accession>
<gene>
    <name evidence="2" type="ORF">ACFP2T_29490</name>
</gene>
<dbReference type="SUPFAM" id="SSF51445">
    <property type="entry name" value="(Trans)glycosidases"/>
    <property type="match status" value="1"/>
</dbReference>
<dbReference type="RefSeq" id="WP_377427322.1">
    <property type="nucleotide sequence ID" value="NZ_JBHSPR010000032.1"/>
</dbReference>
<dbReference type="PROSITE" id="PS51318">
    <property type="entry name" value="TAT"/>
    <property type="match status" value="1"/>
</dbReference>
<dbReference type="SUPFAM" id="SSF49344">
    <property type="entry name" value="CBD9-like"/>
    <property type="match status" value="1"/>
</dbReference>
<evidence type="ECO:0000313" key="2">
    <source>
        <dbReference type="EMBL" id="MFC6020291.1"/>
    </source>
</evidence>
<proteinExistence type="predicted"/>
<dbReference type="CDD" id="cd09621">
    <property type="entry name" value="CBM9_like_5"/>
    <property type="match status" value="1"/>
</dbReference>
<reference evidence="3" key="1">
    <citation type="journal article" date="2019" name="Int. J. Syst. Evol. Microbiol.">
        <title>The Global Catalogue of Microorganisms (GCM) 10K type strain sequencing project: providing services to taxonomists for standard genome sequencing and annotation.</title>
        <authorList>
            <consortium name="The Broad Institute Genomics Platform"/>
            <consortium name="The Broad Institute Genome Sequencing Center for Infectious Disease"/>
            <person name="Wu L."/>
            <person name="Ma J."/>
        </authorList>
    </citation>
    <scope>NUCLEOTIDE SEQUENCE [LARGE SCALE GENOMIC DNA]</scope>
    <source>
        <strain evidence="3">ZS-35-S2</strain>
    </source>
</reference>
<dbReference type="Gene3D" id="2.60.120.260">
    <property type="entry name" value="Galactose-binding domain-like"/>
    <property type="match status" value="1"/>
</dbReference>
<keyword evidence="3" id="KW-1185">Reference proteome</keyword>
<dbReference type="InterPro" id="IPR006311">
    <property type="entry name" value="TAT_signal"/>
</dbReference>
<sequence>MPRTISPPSERALSRRALALLASVAAAMALLSVPQPAAASTGPVVIGDFERGTDPWSPVTTGGATATLTTTTNAPAGGTAAARVQASAPSGTVEMARGVPSLDLRRLDLSVRSAQLTGLVLRLVDSTGQAHQQTLALSPGTQWQRLSITTFAGGVQYVHWGGANDGAWHGPLTRISLLIDAFRISPGPAVTLDVDDVVVQGPPPPLAIKPTTLGNAFTTGDTVSFGVDTAATSLSWSARDAYGGVVAAGSGTPAQLGNTISLGALGTGWYTVDIAAVQPDGTTVNGGTDISVLPATTFRERRIGAATHYGQQWPTASVPLLGKAGLGFARDEAYWAEVERVKGTYAFPTRVETATAALRANDVDFLHVLDYGNALYHEGEAPATDAGRAGFAGYAQASVDHFGTAHATYEVWNEWNIRDVNGPAGATPQTYVALLAATAARVKATHPDATLVGPALAPMNDWQGWLDGFISAGGLDHIDAFSTHPYNFTAEPESFETHVAILRQKFAAAGHPDLPIWFTEHGWYTTQNPPGVAPGVQARNLARAQLLSLGDGIGRFTVYDFKDDGTNPADAEHNFGMIRNEGDARGAYVPKPAFTAEGILTRQTAERPVRTVLSLGTGRYGVEFGPRTGESADTRMQALWALTPQTWSVQATGSVTVTNLYGGTTVLQPDADGRVHVAVGTEPVYLQGALGRIATASPFSLAVTGAVGGSAPDTTWRIANSGTSARTLSLVSDGLTTQATVPAGATQDVAAALAPAQVGQRTWTAVVREGGHAIGVLTAAAQVVPALQLTGEHALSAAGADVLRLKVLNRNTHAVRLDGVTWAFGGSEGTVLADAQVAAGATAVQDVPLTTFGAWSATVSGAATDTVSGIVVAASSVAVDVPYQTVQVDGVVDRAVKKLPAQTLGKDEQVITGWKGPQDLSGSLWITHDDSRLYLTTQIIDDVQAQPARGAAIWQGDSLQLGASPGWPGENGRPVGEVGSALTDVGPVDLTRWLPVSGGTDGITTVVRRDEKTKTTTYELAATWAALGVDPANRIMAATIAINENDGSGRRGWSSWGKGVAETKDPTLFHSLRLMPPGGNKVDLSTRARTVCLPSGGSVAVEVTNRELLAAGVRITTPWGKKEFRDVPPGMKVSETFPTGSVSLPAGEVTVDGSVVATSGQPSYQVRQVPHPPINCP</sequence>
<evidence type="ECO:0000256" key="1">
    <source>
        <dbReference type="SAM" id="SignalP"/>
    </source>
</evidence>
<dbReference type="Gene3D" id="2.60.40.1190">
    <property type="match status" value="1"/>
</dbReference>
<dbReference type="InterPro" id="IPR051923">
    <property type="entry name" value="Glycosyl_Hydrolase_39"/>
</dbReference>
<feature type="chain" id="PRO_5046596449" description="Asl1-like glycosyl hydrolase catalytic domain-containing protein" evidence="1">
    <location>
        <begin position="40"/>
        <end position="1177"/>
    </location>
</feature>
<keyword evidence="1" id="KW-0732">Signal</keyword>
<dbReference type="PANTHER" id="PTHR12631">
    <property type="entry name" value="ALPHA-L-IDURONIDASE"/>
    <property type="match status" value="1"/>
</dbReference>
<dbReference type="EMBL" id="JBHSPR010000032">
    <property type="protein sequence ID" value="MFC6020291.1"/>
    <property type="molecule type" value="Genomic_DNA"/>
</dbReference>
<evidence type="ECO:0000313" key="3">
    <source>
        <dbReference type="Proteomes" id="UP001596203"/>
    </source>
</evidence>
<evidence type="ECO:0008006" key="4">
    <source>
        <dbReference type="Google" id="ProtNLM"/>
    </source>
</evidence>
<feature type="signal peptide" evidence="1">
    <location>
        <begin position="1"/>
        <end position="39"/>
    </location>
</feature>
<protein>
    <recommendedName>
        <fullName evidence="4">Asl1-like glycosyl hydrolase catalytic domain-containing protein</fullName>
    </recommendedName>
</protein>
<comment type="caution">
    <text evidence="2">The sequence shown here is derived from an EMBL/GenBank/DDBJ whole genome shotgun (WGS) entry which is preliminary data.</text>
</comment>